<feature type="domain" description="HIT" evidence="2">
    <location>
        <begin position="8"/>
        <end position="113"/>
    </location>
</feature>
<evidence type="ECO:0000313" key="3">
    <source>
        <dbReference type="EMBL" id="MVQ39935.1"/>
    </source>
</evidence>
<dbReference type="PANTHER" id="PTHR46648:SF1">
    <property type="entry name" value="ADENOSINE 5'-MONOPHOSPHORAMIDASE HNT1"/>
    <property type="match status" value="1"/>
</dbReference>
<dbReference type="Proteomes" id="UP000467637">
    <property type="component" value="Unassembled WGS sequence"/>
</dbReference>
<dbReference type="Gene3D" id="3.30.428.10">
    <property type="entry name" value="HIT-like"/>
    <property type="match status" value="1"/>
</dbReference>
<feature type="short sequence motif" description="Histidine triad motif" evidence="1">
    <location>
        <begin position="98"/>
        <end position="102"/>
    </location>
</feature>
<dbReference type="InterPro" id="IPR001310">
    <property type="entry name" value="Histidine_triad_HIT"/>
</dbReference>
<name>A0ABW9UL24_9BACL</name>
<dbReference type="PANTHER" id="PTHR46648">
    <property type="entry name" value="HIT FAMILY PROTEIN 1"/>
    <property type="match status" value="1"/>
</dbReference>
<evidence type="ECO:0000259" key="2">
    <source>
        <dbReference type="PROSITE" id="PS51084"/>
    </source>
</evidence>
<sequence>MNHELECLGCRLAHGLEPTHVVYEDEHVTCILVIDPCSEGHSIILPKKHYADVDELDLETAQSVMKASANLSKGLKTLFHPDGISMMQNGGKFSDLGHFHMHIWARYENDGFSWIDPLDVGARERFTETREILASAIANLGK</sequence>
<proteinExistence type="predicted"/>
<dbReference type="EMBL" id="WSEM01000039">
    <property type="protein sequence ID" value="MVQ39935.1"/>
    <property type="molecule type" value="Genomic_DNA"/>
</dbReference>
<evidence type="ECO:0000256" key="1">
    <source>
        <dbReference type="PROSITE-ProRule" id="PRU00464"/>
    </source>
</evidence>
<keyword evidence="4" id="KW-1185">Reference proteome</keyword>
<dbReference type="Pfam" id="PF01230">
    <property type="entry name" value="HIT"/>
    <property type="match status" value="1"/>
</dbReference>
<dbReference type="PROSITE" id="PS51084">
    <property type="entry name" value="HIT_2"/>
    <property type="match status" value="1"/>
</dbReference>
<dbReference type="InterPro" id="IPR011146">
    <property type="entry name" value="HIT-like"/>
</dbReference>
<protein>
    <submittedName>
        <fullName evidence="3">HIT domain-containing protein</fullName>
    </submittedName>
</protein>
<gene>
    <name evidence="3" type="ORF">GON05_35695</name>
</gene>
<comment type="caution">
    <text evidence="3">The sequence shown here is derived from an EMBL/GenBank/DDBJ whole genome shotgun (WGS) entry which is preliminary data.</text>
</comment>
<evidence type="ECO:0000313" key="4">
    <source>
        <dbReference type="Proteomes" id="UP000467637"/>
    </source>
</evidence>
<accession>A0ABW9UL24</accession>
<dbReference type="RefSeq" id="WP_157326238.1">
    <property type="nucleotide sequence ID" value="NZ_WSEM01000039.1"/>
</dbReference>
<organism evidence="3 4">
    <name type="scientific">Paenibacillus anseongense</name>
    <dbReference type="NCBI Taxonomy" id="2682845"/>
    <lineage>
        <taxon>Bacteria</taxon>
        <taxon>Bacillati</taxon>
        <taxon>Bacillota</taxon>
        <taxon>Bacilli</taxon>
        <taxon>Bacillales</taxon>
        <taxon>Paenibacillaceae</taxon>
        <taxon>Paenibacillus</taxon>
    </lineage>
</organism>
<dbReference type="SUPFAM" id="SSF54197">
    <property type="entry name" value="HIT-like"/>
    <property type="match status" value="1"/>
</dbReference>
<reference evidence="3 4" key="1">
    <citation type="submission" date="2019-12" db="EMBL/GenBank/DDBJ databases">
        <authorList>
            <person name="Huq M.A."/>
        </authorList>
    </citation>
    <scope>NUCLEOTIDE SEQUENCE [LARGE SCALE GENOMIC DNA]</scope>
    <source>
        <strain evidence="3 4">MAH-34</strain>
    </source>
</reference>
<dbReference type="InterPro" id="IPR036265">
    <property type="entry name" value="HIT-like_sf"/>
</dbReference>